<evidence type="ECO:0000313" key="3">
    <source>
        <dbReference type="Proteomes" id="UP000831562"/>
    </source>
</evidence>
<evidence type="ECO:0000313" key="2">
    <source>
        <dbReference type="EMBL" id="UQF78362.1"/>
    </source>
</evidence>
<organism evidence="2 3">
    <name type="scientific">Lancefieldella parvula</name>
    <dbReference type="NCBI Taxonomy" id="1382"/>
    <lineage>
        <taxon>Bacteria</taxon>
        <taxon>Bacillati</taxon>
        <taxon>Actinomycetota</taxon>
        <taxon>Coriobacteriia</taxon>
        <taxon>Coriobacteriales</taxon>
        <taxon>Atopobiaceae</taxon>
        <taxon>Lancefieldella</taxon>
    </lineage>
</organism>
<name>A0A9E7AJM4_9ACTN</name>
<keyword evidence="1" id="KW-0472">Membrane</keyword>
<feature type="transmembrane region" description="Helical" evidence="1">
    <location>
        <begin position="12"/>
        <end position="30"/>
    </location>
</feature>
<keyword evidence="1" id="KW-1133">Transmembrane helix</keyword>
<evidence type="ECO:0000256" key="1">
    <source>
        <dbReference type="SAM" id="Phobius"/>
    </source>
</evidence>
<proteinExistence type="predicted"/>
<protein>
    <submittedName>
        <fullName evidence="2">Uncharacterized protein</fullName>
    </submittedName>
</protein>
<reference evidence="2" key="1">
    <citation type="submission" date="2022-05" db="EMBL/GenBank/DDBJ databases">
        <title>Using nanopore sequencing to obtain complete genomes from saliva samples.</title>
        <authorList>
            <person name="Baker J.L."/>
        </authorList>
    </citation>
    <scope>NUCLEOTIDE SEQUENCE</scope>
    <source>
        <strain evidence="2">JCVI-JB-Lp32</strain>
    </source>
</reference>
<dbReference type="AlphaFoldDB" id="A0A9E7AJM4"/>
<sequence length="245" mass="26810">MTETLGYAISKTWYIVLIFVALAIGIAFLSKKKSSKALVALSALCLVFSVGSFAFGGLTVSEAQSKGASSDQLNSMNLIELVQANQAAPAQTSVNDVNELYNKMVYVYQYGSPIAQSLASDNPFVHHDLPWVAATLPELKKLLDKNEVVYVSTNSQIFKQLHINLGENAVAPFLFFVTSVNPAGRVFPLSTGDMSRAGKKDGDKITFGDNLEFTLRTVHTNNGDYVLGLNYQTLLALSRYFKDYK</sequence>
<feature type="transmembrane region" description="Helical" evidence="1">
    <location>
        <begin position="37"/>
        <end position="60"/>
    </location>
</feature>
<accession>A0A9E7AJM4</accession>
<keyword evidence="1" id="KW-0812">Transmembrane</keyword>
<dbReference type="Proteomes" id="UP000831562">
    <property type="component" value="Chromosome"/>
</dbReference>
<dbReference type="EMBL" id="CP097092">
    <property type="protein sequence ID" value="UQF78362.1"/>
    <property type="molecule type" value="Genomic_DNA"/>
</dbReference>
<gene>
    <name evidence="2" type="ORF">M3I19_01310</name>
</gene>